<dbReference type="GO" id="GO:0003917">
    <property type="term" value="F:DNA topoisomerase type I (single strand cut, ATP-independent) activity"/>
    <property type="evidence" value="ECO:0007669"/>
    <property type="project" value="UniProtKB-UniRule"/>
</dbReference>
<keyword evidence="5" id="KW-0862">Zinc</keyword>
<keyword evidence="7 10" id="KW-0799">Topoisomerase</keyword>
<dbReference type="InterPro" id="IPR003601">
    <property type="entry name" value="Topo_IA_2"/>
</dbReference>
<dbReference type="PANTHER" id="PTHR42785">
    <property type="entry name" value="DNA TOPOISOMERASE, TYPE IA, CORE"/>
    <property type="match status" value="1"/>
</dbReference>
<dbReference type="SUPFAM" id="SSF56712">
    <property type="entry name" value="Prokaryotic type I DNA topoisomerase"/>
    <property type="match status" value="1"/>
</dbReference>
<evidence type="ECO:0000256" key="5">
    <source>
        <dbReference type="ARBA" id="ARBA00022833"/>
    </source>
</evidence>
<dbReference type="Proteomes" id="UP000198897">
    <property type="component" value="Unassembled WGS sequence"/>
</dbReference>
<evidence type="ECO:0000259" key="12">
    <source>
        <dbReference type="PROSITE" id="PS50880"/>
    </source>
</evidence>
<dbReference type="InterPro" id="IPR005733">
    <property type="entry name" value="TopoI_bac-type"/>
</dbReference>
<feature type="site" description="Interaction with DNA" evidence="10">
    <location>
        <position position="33"/>
    </location>
</feature>
<dbReference type="SMART" id="SM00436">
    <property type="entry name" value="TOP1Bc"/>
    <property type="match status" value="1"/>
</dbReference>
<comment type="subunit">
    <text evidence="10">Monomer.</text>
</comment>
<dbReference type="EMBL" id="FOOG01000006">
    <property type="protein sequence ID" value="SFF70287.1"/>
    <property type="molecule type" value="Genomic_DNA"/>
</dbReference>
<feature type="site" description="Interaction with DNA" evidence="10">
    <location>
        <position position="148"/>
    </location>
</feature>
<dbReference type="InterPro" id="IPR013498">
    <property type="entry name" value="Topo_IA_Znf"/>
</dbReference>
<feature type="domain" description="Topo IA-type catalytic" evidence="13">
    <location>
        <begin position="129"/>
        <end position="558"/>
    </location>
</feature>
<dbReference type="Gene3D" id="1.10.460.10">
    <property type="entry name" value="Topoisomerase I, domain 2"/>
    <property type="match status" value="1"/>
</dbReference>
<evidence type="ECO:0000256" key="9">
    <source>
        <dbReference type="ARBA" id="ARBA00023235"/>
    </source>
</evidence>
<evidence type="ECO:0000256" key="7">
    <source>
        <dbReference type="ARBA" id="ARBA00023029"/>
    </source>
</evidence>
<evidence type="ECO:0000256" key="3">
    <source>
        <dbReference type="ARBA" id="ARBA00022723"/>
    </source>
</evidence>
<dbReference type="Pfam" id="PF01396">
    <property type="entry name" value="Zn_ribbon_Top1"/>
    <property type="match status" value="3"/>
</dbReference>
<dbReference type="InterPro" id="IPR013826">
    <property type="entry name" value="Topo_IA_cen_sub3"/>
</dbReference>
<evidence type="ECO:0000313" key="14">
    <source>
        <dbReference type="EMBL" id="SFF70287.1"/>
    </source>
</evidence>
<proteinExistence type="inferred from homology"/>
<dbReference type="EC" id="5.6.2.1" evidence="10"/>
<keyword evidence="6" id="KW-0460">Magnesium</keyword>
<dbReference type="Pfam" id="PF01131">
    <property type="entry name" value="Topoisom_bac"/>
    <property type="match status" value="1"/>
</dbReference>
<keyword evidence="3" id="KW-0479">Metal-binding</keyword>
<dbReference type="NCBIfam" id="TIGR01051">
    <property type="entry name" value="topA_bact"/>
    <property type="match status" value="1"/>
</dbReference>
<dbReference type="InterPro" id="IPR003602">
    <property type="entry name" value="Topo_IA_DNA-bd_dom"/>
</dbReference>
<dbReference type="AlphaFoldDB" id="A0A1I2KYN8"/>
<dbReference type="GO" id="GO:0006265">
    <property type="term" value="P:DNA topological change"/>
    <property type="evidence" value="ECO:0007669"/>
    <property type="project" value="UniProtKB-UniRule"/>
</dbReference>
<feature type="site" description="Interaction with DNA" evidence="10">
    <location>
        <position position="301"/>
    </location>
</feature>
<feature type="compositionally biased region" description="Basic and acidic residues" evidence="11">
    <location>
        <begin position="335"/>
        <end position="356"/>
    </location>
</feature>
<dbReference type="InterPro" id="IPR013825">
    <property type="entry name" value="Topo_IA_cen_sub2"/>
</dbReference>
<dbReference type="InterPro" id="IPR034149">
    <property type="entry name" value="TOPRIM_TopoI"/>
</dbReference>
<feature type="site" description="Interaction with DNA" evidence="10">
    <location>
        <position position="143"/>
    </location>
</feature>
<dbReference type="PRINTS" id="PR00417">
    <property type="entry name" value="PRTPISMRASEI"/>
</dbReference>
<evidence type="ECO:0000256" key="1">
    <source>
        <dbReference type="ARBA" id="ARBA00000213"/>
    </source>
</evidence>
<dbReference type="GO" id="GO:0005694">
    <property type="term" value="C:chromosome"/>
    <property type="evidence" value="ECO:0007669"/>
    <property type="project" value="InterPro"/>
</dbReference>
<comment type="catalytic activity">
    <reaction evidence="1 10">
        <text>ATP-independent breakage of single-stranded DNA, followed by passage and rejoining.</text>
        <dbReference type="EC" id="5.6.2.1"/>
    </reaction>
</comment>
<comment type="similarity">
    <text evidence="2 10">Belongs to the type IA topoisomerase family.</text>
</comment>
<evidence type="ECO:0000256" key="4">
    <source>
        <dbReference type="ARBA" id="ARBA00022771"/>
    </source>
</evidence>
<dbReference type="InterPro" id="IPR013497">
    <property type="entry name" value="Topo_IA_cen"/>
</dbReference>
<feature type="site" description="Interaction with DNA" evidence="10">
    <location>
        <position position="140"/>
    </location>
</feature>
<feature type="domain" description="Toprim" evidence="12">
    <location>
        <begin position="3"/>
        <end position="121"/>
    </location>
</feature>
<dbReference type="InterPro" id="IPR023405">
    <property type="entry name" value="Topo_IA_core_domain"/>
</dbReference>
<dbReference type="SMART" id="SM00437">
    <property type="entry name" value="TOP1Ac"/>
    <property type="match status" value="1"/>
</dbReference>
<dbReference type="Gene3D" id="1.10.290.10">
    <property type="entry name" value="Topoisomerase I, domain 4"/>
    <property type="match status" value="1"/>
</dbReference>
<dbReference type="RefSeq" id="WP_089750880.1">
    <property type="nucleotide sequence ID" value="NZ_FOOG01000006.1"/>
</dbReference>
<evidence type="ECO:0000256" key="8">
    <source>
        <dbReference type="ARBA" id="ARBA00023125"/>
    </source>
</evidence>
<dbReference type="PROSITE" id="PS52039">
    <property type="entry name" value="TOPO_IA_2"/>
    <property type="match status" value="1"/>
</dbReference>
<keyword evidence="15" id="KW-1185">Reference proteome</keyword>
<comment type="function">
    <text evidence="10">Releases the supercoiling and torsional tension of DNA, which is introduced during the DNA replication and transcription, by transiently cleaving and rejoining one strand of the DNA duplex. Introduces a single-strand break via transesterification at a target site in duplex DNA. The scissile phosphodiester is attacked by the catalytic tyrosine of the enzyme, resulting in the formation of a DNA-(5'-phosphotyrosyl)-enzyme intermediate and the expulsion of a 3'-OH DNA strand. The free DNA strand then undergoes passage around the unbroken strand, thus removing DNA supercoils. Finally, in the religation step, the DNA 3'-OH attacks the covalent intermediate to expel the active-site tyrosine and restore the DNA phosphodiester backbone.</text>
</comment>
<dbReference type="OrthoDB" id="9804262at2"/>
<evidence type="ECO:0000313" key="15">
    <source>
        <dbReference type="Proteomes" id="UP000198897"/>
    </source>
</evidence>
<dbReference type="InterPro" id="IPR028612">
    <property type="entry name" value="Topoisom_1_IA"/>
</dbReference>
<evidence type="ECO:0000259" key="13">
    <source>
        <dbReference type="PROSITE" id="PS52039"/>
    </source>
</evidence>
<name>A0A1I2KYN8_9BACI</name>
<reference evidence="15" key="1">
    <citation type="submission" date="2016-10" db="EMBL/GenBank/DDBJ databases">
        <authorList>
            <person name="Varghese N."/>
            <person name="Submissions S."/>
        </authorList>
    </citation>
    <scope>NUCLEOTIDE SEQUENCE [LARGE SCALE GENOMIC DNA]</scope>
    <source>
        <strain evidence="15">FP5</strain>
    </source>
</reference>
<dbReference type="InterPro" id="IPR006171">
    <property type="entry name" value="TOPRIM_dom"/>
</dbReference>
<evidence type="ECO:0000256" key="2">
    <source>
        <dbReference type="ARBA" id="ARBA00009446"/>
    </source>
</evidence>
<feature type="region of interest" description="Disordered" evidence="11">
    <location>
        <begin position="329"/>
        <end position="356"/>
    </location>
</feature>
<dbReference type="Pfam" id="PF01751">
    <property type="entry name" value="Toprim"/>
    <property type="match status" value="1"/>
</dbReference>
<dbReference type="SMART" id="SM00493">
    <property type="entry name" value="TOPRIM"/>
    <property type="match status" value="1"/>
</dbReference>
<feature type="region of interest" description="Interaction with DNA" evidence="10">
    <location>
        <begin position="163"/>
        <end position="168"/>
    </location>
</feature>
<dbReference type="Gene3D" id="3.40.50.140">
    <property type="match status" value="1"/>
</dbReference>
<organism evidence="14 15">
    <name type="scientific">Halobacillus alkaliphilus</name>
    <dbReference type="NCBI Taxonomy" id="396056"/>
    <lineage>
        <taxon>Bacteria</taxon>
        <taxon>Bacillati</taxon>
        <taxon>Bacillota</taxon>
        <taxon>Bacilli</taxon>
        <taxon>Bacillales</taxon>
        <taxon>Bacillaceae</taxon>
        <taxon>Halobacillus</taxon>
    </lineage>
</organism>
<evidence type="ECO:0000256" key="6">
    <source>
        <dbReference type="ARBA" id="ARBA00022842"/>
    </source>
</evidence>
<keyword evidence="9 10" id="KW-0413">Isomerase</keyword>
<dbReference type="Gene3D" id="2.70.20.10">
    <property type="entry name" value="Topoisomerase I, domain 3"/>
    <property type="match status" value="1"/>
</dbReference>
<dbReference type="GO" id="GO:0003677">
    <property type="term" value="F:DNA binding"/>
    <property type="evidence" value="ECO:0007669"/>
    <property type="project" value="UniProtKB-KW"/>
</dbReference>
<keyword evidence="8 10" id="KW-0238">DNA-binding</keyword>
<feature type="site" description="Interaction with DNA" evidence="10">
    <location>
        <position position="139"/>
    </location>
</feature>
<feature type="site" description="Interaction with DNA" evidence="10">
    <location>
        <position position="490"/>
    </location>
</feature>
<feature type="active site" description="O-(5'-phospho-DNA)-tyrosine intermediate" evidence="10">
    <location>
        <position position="299"/>
    </location>
</feature>
<feature type="site" description="Interaction with DNA" evidence="10">
    <location>
        <position position="155"/>
    </location>
</feature>
<dbReference type="CDD" id="cd03363">
    <property type="entry name" value="TOPRIM_TopoIA_TopoI"/>
    <property type="match status" value="1"/>
</dbReference>
<dbReference type="PANTHER" id="PTHR42785:SF1">
    <property type="entry name" value="DNA TOPOISOMERASE"/>
    <property type="match status" value="1"/>
</dbReference>
<dbReference type="InterPro" id="IPR000380">
    <property type="entry name" value="Topo_IA"/>
</dbReference>
<keyword evidence="4" id="KW-0863">Zinc-finger</keyword>
<accession>A0A1I2KYN8</accession>
<dbReference type="GO" id="GO:0008270">
    <property type="term" value="F:zinc ion binding"/>
    <property type="evidence" value="ECO:0007669"/>
    <property type="project" value="UniProtKB-KW"/>
</dbReference>
<dbReference type="PROSITE" id="PS50880">
    <property type="entry name" value="TOPRIM"/>
    <property type="match status" value="1"/>
</dbReference>
<gene>
    <name evidence="10" type="primary">topA</name>
    <name evidence="14" type="ORF">SAMN05216353_10638</name>
</gene>
<dbReference type="CDD" id="cd00186">
    <property type="entry name" value="TOP1Ac"/>
    <property type="match status" value="1"/>
</dbReference>
<protein>
    <recommendedName>
        <fullName evidence="10">DNA topoisomerase 1</fullName>
        <ecNumber evidence="10">5.6.2.1</ecNumber>
    </recommendedName>
    <alternativeName>
        <fullName evidence="10">DNA topoisomerase I</fullName>
    </alternativeName>
</protein>
<dbReference type="Gene3D" id="3.30.65.10">
    <property type="entry name" value="Bacterial Topoisomerase I, domain 1"/>
    <property type="match status" value="2"/>
</dbReference>
<dbReference type="InterPro" id="IPR013824">
    <property type="entry name" value="Topo_IA_cen_sub1"/>
</dbReference>
<evidence type="ECO:0000256" key="10">
    <source>
        <dbReference type="HAMAP-Rule" id="MF_00952"/>
    </source>
</evidence>
<evidence type="ECO:0000256" key="11">
    <source>
        <dbReference type="SAM" id="MobiDB-lite"/>
    </source>
</evidence>
<dbReference type="HAMAP" id="MF_00952">
    <property type="entry name" value="Topoisom_1_prok"/>
    <property type="match status" value="1"/>
</dbReference>
<dbReference type="SUPFAM" id="SSF57783">
    <property type="entry name" value="Zinc beta-ribbon"/>
    <property type="match status" value="1"/>
</dbReference>
<sequence>MADYLVIVESPAKAKTIERYLGKKYKVKASLGHVRDLPKSQMGVDVDNEFEPKYITIRGKGPVLKDLKTAAKKAKKVYLAADPDREGEAIAWHLAHSLDIDESSECRVVFNEITKEAIKDSFKQPRTIDSHLVDAQQARRILDRLVGYNISPILWKKVKKGLSAGRVQSVALKIIVDRENEIKKFVPEEYWTIEADFLKDKEKFEGSFYGVDGKKQDLKNEEDVKTIQQRLTGKDFSVEKVNKRERKRNPSLPFTTSSLQQEAARKLNFRAKKTMMIAQQLYEGIDLGGKQGTTGLITYMRTDSTRLSNSAKDDAKQYIENNFGSEYLGNSKNAKKQEGAQDAHEAIRPTGADRDPKAMKSILSRDQYRLYKLVWDRFVSSQMAPAVLDTMTVHLYNQGVEFRATGSEVKFKGFMKVYIEGRDDNKKEKDKLLPHLEEGMTVKAEEITPNQHFTQPPPRYTEARLVKTLEELGIGRPSTYAPTLDTIQRRGYVALDNKRFVPTELGEIVLEQLIEYFPEIIDLDFTKEMEDDLDAIEVGKEDWVSIIGDFYKDFQPRLEKAEKEMEEIEIKDEPAGIDCENCGHEMVYKMGRYGKFLACSNFPECRNTKPILKKIGVTCPKCQKGDVVERKSKKNRKFYGCDRYPECEFISWDKPISRPCPKCEALLVEKRAKKGTQITCTNCDYKEEPQS</sequence>